<keyword evidence="1" id="KW-0472">Membrane</keyword>
<name>A0A238LH63_9RHOB</name>
<evidence type="ECO:0000256" key="1">
    <source>
        <dbReference type="SAM" id="Phobius"/>
    </source>
</evidence>
<feature type="transmembrane region" description="Helical" evidence="1">
    <location>
        <begin position="12"/>
        <end position="31"/>
    </location>
</feature>
<protein>
    <submittedName>
        <fullName evidence="2">Uncharacterized protein</fullName>
    </submittedName>
</protein>
<organism evidence="2 3">
    <name type="scientific">Flavimaricola marinus</name>
    <dbReference type="NCBI Taxonomy" id="1819565"/>
    <lineage>
        <taxon>Bacteria</taxon>
        <taxon>Pseudomonadati</taxon>
        <taxon>Pseudomonadota</taxon>
        <taxon>Alphaproteobacteria</taxon>
        <taxon>Rhodobacterales</taxon>
        <taxon>Paracoccaceae</taxon>
        <taxon>Flavimaricola</taxon>
    </lineage>
</organism>
<proteinExistence type="predicted"/>
<keyword evidence="1" id="KW-1133">Transmembrane helix</keyword>
<accession>A0A238LH63</accession>
<gene>
    <name evidence="2" type="ORF">LOM8899_03128</name>
</gene>
<keyword evidence="1" id="KW-0812">Transmembrane</keyword>
<sequence>MRNDNRQPAPDFTQAFLVTLGMILFMSFWTIAVVAGFVWVLLSAFAIDRAILIGARLRRG</sequence>
<dbReference type="AlphaFoldDB" id="A0A238LH63"/>
<dbReference type="EMBL" id="FXZK01000006">
    <property type="protein sequence ID" value="SMY08968.1"/>
    <property type="molecule type" value="Genomic_DNA"/>
</dbReference>
<dbReference type="RefSeq" id="WP_093993154.1">
    <property type="nucleotide sequence ID" value="NZ_FXZK01000006.1"/>
</dbReference>
<dbReference type="Proteomes" id="UP000201613">
    <property type="component" value="Unassembled WGS sequence"/>
</dbReference>
<reference evidence="2 3" key="1">
    <citation type="submission" date="2017-05" db="EMBL/GenBank/DDBJ databases">
        <authorList>
            <person name="Song R."/>
            <person name="Chenine A.L."/>
            <person name="Ruprecht R.M."/>
        </authorList>
    </citation>
    <scope>NUCLEOTIDE SEQUENCE [LARGE SCALE GENOMIC DNA]</scope>
    <source>
        <strain evidence="2 3">CECT 8899</strain>
    </source>
</reference>
<keyword evidence="3" id="KW-1185">Reference proteome</keyword>
<dbReference type="OrthoDB" id="7652287at2"/>
<evidence type="ECO:0000313" key="2">
    <source>
        <dbReference type="EMBL" id="SMY08968.1"/>
    </source>
</evidence>
<evidence type="ECO:0000313" key="3">
    <source>
        <dbReference type="Proteomes" id="UP000201613"/>
    </source>
</evidence>